<dbReference type="SUPFAM" id="SSF69593">
    <property type="entry name" value="Glycerol-3-phosphate (1)-acyltransferase"/>
    <property type="match status" value="1"/>
</dbReference>
<evidence type="ECO:0000313" key="6">
    <source>
        <dbReference type="EMBL" id="ORV01741.1"/>
    </source>
</evidence>
<evidence type="ECO:0000256" key="4">
    <source>
        <dbReference type="ARBA" id="ARBA00023098"/>
    </source>
</evidence>
<dbReference type="Pfam" id="PF01553">
    <property type="entry name" value="Acyltransferase"/>
    <property type="match status" value="1"/>
</dbReference>
<proteinExistence type="predicted"/>
<organism evidence="6 7">
    <name type="scientific">Mycolicibacterium fallax</name>
    <name type="common">Mycobacterium fallax</name>
    <dbReference type="NCBI Taxonomy" id="1793"/>
    <lineage>
        <taxon>Bacteria</taxon>
        <taxon>Bacillati</taxon>
        <taxon>Actinomycetota</taxon>
        <taxon>Actinomycetes</taxon>
        <taxon>Mycobacteriales</taxon>
        <taxon>Mycobacteriaceae</taxon>
        <taxon>Mycolicibacterium</taxon>
    </lineage>
</organism>
<dbReference type="OrthoDB" id="5184723at2"/>
<accession>A0A1X1R9W1</accession>
<dbReference type="InterPro" id="IPR002123">
    <property type="entry name" value="Plipid/glycerol_acylTrfase"/>
</dbReference>
<reference evidence="6 7" key="1">
    <citation type="submission" date="2016-01" db="EMBL/GenBank/DDBJ databases">
        <title>The new phylogeny of the genus Mycobacterium.</title>
        <authorList>
            <person name="Tarcisio F."/>
            <person name="Conor M."/>
            <person name="Antonella G."/>
            <person name="Elisabetta G."/>
            <person name="Giulia F.S."/>
            <person name="Sara T."/>
            <person name="Anna F."/>
            <person name="Clotilde B."/>
            <person name="Roberto B."/>
            <person name="Veronica D.S."/>
            <person name="Fabio R."/>
            <person name="Monica P."/>
            <person name="Olivier J."/>
            <person name="Enrico T."/>
            <person name="Nicola S."/>
        </authorList>
    </citation>
    <scope>NUCLEOTIDE SEQUENCE [LARGE SCALE GENOMIC DNA]</scope>
    <source>
        <strain evidence="6 7">DSM 44179</strain>
    </source>
</reference>
<comment type="pathway">
    <text evidence="1">Lipid metabolism.</text>
</comment>
<evidence type="ECO:0000256" key="5">
    <source>
        <dbReference type="ARBA" id="ARBA00023315"/>
    </source>
</evidence>
<keyword evidence="7" id="KW-1185">Reference proteome</keyword>
<keyword evidence="3" id="KW-0808">Transferase</keyword>
<dbReference type="AlphaFoldDB" id="A0A1X1R9W1"/>
<dbReference type="GO" id="GO:0006654">
    <property type="term" value="P:phosphatidic acid biosynthetic process"/>
    <property type="evidence" value="ECO:0007669"/>
    <property type="project" value="TreeGrafter"/>
</dbReference>
<comment type="caution">
    <text evidence="6">The sequence shown here is derived from an EMBL/GenBank/DDBJ whole genome shotgun (WGS) entry which is preliminary data.</text>
</comment>
<dbReference type="PANTHER" id="PTHR10434:SF64">
    <property type="entry name" value="1-ACYL-SN-GLYCEROL-3-PHOSPHATE ACYLTRANSFERASE-RELATED"/>
    <property type="match status" value="1"/>
</dbReference>
<protein>
    <submittedName>
        <fullName evidence="6">Lysophospholipase</fullName>
    </submittedName>
</protein>
<evidence type="ECO:0000313" key="7">
    <source>
        <dbReference type="Proteomes" id="UP000193484"/>
    </source>
</evidence>
<keyword evidence="5" id="KW-0012">Acyltransferase</keyword>
<sequence length="284" mass="30102">MNANPWLPRACCDEHCLAAGTDPIGHRLAVAWRQARRAAALAVLVPGLPMLALAGLLGPAGPALRRGYCRLVLAALGVRVRVTGGPVRNLSGVLIASNHVSWADVFVVGAVAPGTFVAKAEMVGWPALGRLARWLQVIPIERGNLRRLPAVVGVVAERLRAGKTVVAFPEGTTWCGLAHGRFAPALFQAAIDAGRPVQPLRVSYRQRDGRPSTAAAYIGEDTLGASLRRLLTARRTVVRVHVGPLQLPGGDRRALAARTQAQVLGAVSVRAHRPAARRQVRLAA</sequence>
<gene>
    <name evidence="6" type="ORF">AWC04_13180</name>
</gene>
<dbReference type="STRING" id="1793.AWC04_13180"/>
<keyword evidence="4" id="KW-0443">Lipid metabolism</keyword>
<dbReference type="SMART" id="SM00563">
    <property type="entry name" value="PlsC"/>
    <property type="match status" value="1"/>
</dbReference>
<dbReference type="RefSeq" id="WP_085097037.1">
    <property type="nucleotide sequence ID" value="NZ_AP022603.1"/>
</dbReference>
<dbReference type="EMBL" id="LQOJ01000043">
    <property type="protein sequence ID" value="ORV01741.1"/>
    <property type="molecule type" value="Genomic_DNA"/>
</dbReference>
<dbReference type="PANTHER" id="PTHR10434">
    <property type="entry name" value="1-ACYL-SN-GLYCEROL-3-PHOSPHATE ACYLTRANSFERASE"/>
    <property type="match status" value="1"/>
</dbReference>
<dbReference type="GO" id="GO:0003841">
    <property type="term" value="F:1-acylglycerol-3-phosphate O-acyltransferase activity"/>
    <property type="evidence" value="ECO:0007669"/>
    <property type="project" value="TreeGrafter"/>
</dbReference>
<name>A0A1X1R9W1_MYCFA</name>
<evidence type="ECO:0000256" key="1">
    <source>
        <dbReference type="ARBA" id="ARBA00005189"/>
    </source>
</evidence>
<evidence type="ECO:0000256" key="2">
    <source>
        <dbReference type="ARBA" id="ARBA00022516"/>
    </source>
</evidence>
<dbReference type="Proteomes" id="UP000193484">
    <property type="component" value="Unassembled WGS sequence"/>
</dbReference>
<evidence type="ECO:0000256" key="3">
    <source>
        <dbReference type="ARBA" id="ARBA00022679"/>
    </source>
</evidence>
<dbReference type="CDD" id="cd07989">
    <property type="entry name" value="LPLAT_AGPAT-like"/>
    <property type="match status" value="1"/>
</dbReference>
<keyword evidence="2" id="KW-0444">Lipid biosynthesis</keyword>